<dbReference type="EMBL" id="CAJNOQ010022493">
    <property type="protein sequence ID" value="CAF1501849.1"/>
    <property type="molecule type" value="Genomic_DNA"/>
</dbReference>
<comment type="caution">
    <text evidence="1">The sequence shown here is derived from an EMBL/GenBank/DDBJ whole genome shotgun (WGS) entry which is preliminary data.</text>
</comment>
<dbReference type="InterPro" id="IPR011990">
    <property type="entry name" value="TPR-like_helical_dom_sf"/>
</dbReference>
<sequence>MKAFVHDQSTFENENEHLDKMNERQALKECLSRLRADKISGTAEELSTIFNELYHLFPKEKRWLEATKHVFLADGFSRKSVVFVDSFNNGITDYRTAVSNYEHALEKYGKDLSDPELDFSVDIGYIHYSLGDIYHHGIKDTTSANKHYDVGIAYCSSSLKTLARYKDKIKLYDRLIYMYGWKADLCADDIEEKKNRKTAVQYEESKLKEMSRQLPPEAKEWADAYADLANLQNAAFLLEEAVNNYEKSVSLLLQQSPPDYYRCACHYESISKMYNEQKGDNAAALLYRKKQLEYMVKYREHKLESSLCPTIHYEQAPLGESYEKLADIYIEQRQFESAYKYLMSAKQVYEQISEQINQSLLRLNIDLSPFWTKDLTSFEQKVLSVLCFLSDDDEIDRL</sequence>
<evidence type="ECO:0000313" key="2">
    <source>
        <dbReference type="EMBL" id="CAF4363460.1"/>
    </source>
</evidence>
<reference evidence="1" key="1">
    <citation type="submission" date="2021-02" db="EMBL/GenBank/DDBJ databases">
        <authorList>
            <person name="Nowell W R."/>
        </authorList>
    </citation>
    <scope>NUCLEOTIDE SEQUENCE</scope>
</reference>
<dbReference type="AlphaFoldDB" id="A0A815T9D6"/>
<evidence type="ECO:0000313" key="1">
    <source>
        <dbReference type="EMBL" id="CAF1501849.1"/>
    </source>
</evidence>
<evidence type="ECO:0000313" key="3">
    <source>
        <dbReference type="Proteomes" id="UP000663829"/>
    </source>
</evidence>
<organism evidence="1 3">
    <name type="scientific">Didymodactylos carnosus</name>
    <dbReference type="NCBI Taxonomy" id="1234261"/>
    <lineage>
        <taxon>Eukaryota</taxon>
        <taxon>Metazoa</taxon>
        <taxon>Spiralia</taxon>
        <taxon>Gnathifera</taxon>
        <taxon>Rotifera</taxon>
        <taxon>Eurotatoria</taxon>
        <taxon>Bdelloidea</taxon>
        <taxon>Philodinida</taxon>
        <taxon>Philodinidae</taxon>
        <taxon>Didymodactylos</taxon>
    </lineage>
</organism>
<accession>A0A815T9D6</accession>
<protein>
    <submittedName>
        <fullName evidence="1">Uncharacterized protein</fullName>
    </submittedName>
</protein>
<dbReference type="SUPFAM" id="SSF48452">
    <property type="entry name" value="TPR-like"/>
    <property type="match status" value="1"/>
</dbReference>
<name>A0A815T9D6_9BILA</name>
<dbReference type="Proteomes" id="UP000681722">
    <property type="component" value="Unassembled WGS sequence"/>
</dbReference>
<keyword evidence="3" id="KW-1185">Reference proteome</keyword>
<dbReference type="EMBL" id="CAJOBC010088012">
    <property type="protein sequence ID" value="CAF4363460.1"/>
    <property type="molecule type" value="Genomic_DNA"/>
</dbReference>
<dbReference type="Proteomes" id="UP000663829">
    <property type="component" value="Unassembled WGS sequence"/>
</dbReference>
<proteinExistence type="predicted"/>
<dbReference type="Gene3D" id="1.25.40.10">
    <property type="entry name" value="Tetratricopeptide repeat domain"/>
    <property type="match status" value="1"/>
</dbReference>
<gene>
    <name evidence="1" type="ORF">GPM918_LOCUS36718</name>
    <name evidence="2" type="ORF">SRO942_LOCUS37465</name>
</gene>